<dbReference type="Proteomes" id="UP001500016">
    <property type="component" value="Unassembled WGS sequence"/>
</dbReference>
<protein>
    <recommendedName>
        <fullName evidence="1">Thiopeptide-type bacteriocin biosynthesis domain-containing protein</fullName>
    </recommendedName>
</protein>
<evidence type="ECO:0000313" key="2">
    <source>
        <dbReference type="EMBL" id="GAA2096126.1"/>
    </source>
</evidence>
<comment type="caution">
    <text evidence="2">The sequence shown here is derived from an EMBL/GenBank/DDBJ whole genome shotgun (WGS) entry which is preliminary data.</text>
</comment>
<organism evidence="2 3">
    <name type="scientific">Streptomyces albiaxialis</name>
    <dbReference type="NCBI Taxonomy" id="329523"/>
    <lineage>
        <taxon>Bacteria</taxon>
        <taxon>Bacillati</taxon>
        <taxon>Actinomycetota</taxon>
        <taxon>Actinomycetes</taxon>
        <taxon>Kitasatosporales</taxon>
        <taxon>Streptomycetaceae</taxon>
        <taxon>Streptomyces</taxon>
    </lineage>
</organism>
<dbReference type="InterPro" id="IPR023809">
    <property type="entry name" value="Thiopep_bacteriocin_synth_dom"/>
</dbReference>
<dbReference type="NCBIfam" id="TIGR03891">
    <property type="entry name" value="thiopep_ocin"/>
    <property type="match status" value="1"/>
</dbReference>
<name>A0ABP5ID29_9ACTN</name>
<evidence type="ECO:0000259" key="1">
    <source>
        <dbReference type="Pfam" id="PF14028"/>
    </source>
</evidence>
<evidence type="ECO:0000313" key="3">
    <source>
        <dbReference type="Proteomes" id="UP001500016"/>
    </source>
</evidence>
<dbReference type="EMBL" id="BAAAPE010000016">
    <property type="protein sequence ID" value="GAA2096126.1"/>
    <property type="molecule type" value="Genomic_DNA"/>
</dbReference>
<accession>A0ABP5ID29</accession>
<gene>
    <name evidence="2" type="ORF">GCM10009801_65450</name>
</gene>
<keyword evidence="3" id="KW-1185">Reference proteome</keyword>
<reference evidence="3" key="1">
    <citation type="journal article" date="2019" name="Int. J. Syst. Evol. Microbiol.">
        <title>The Global Catalogue of Microorganisms (GCM) 10K type strain sequencing project: providing services to taxonomists for standard genome sequencing and annotation.</title>
        <authorList>
            <consortium name="The Broad Institute Genomics Platform"/>
            <consortium name="The Broad Institute Genome Sequencing Center for Infectious Disease"/>
            <person name="Wu L."/>
            <person name="Ma J."/>
        </authorList>
    </citation>
    <scope>NUCLEOTIDE SEQUENCE [LARGE SCALE GENOMIC DNA]</scope>
    <source>
        <strain evidence="3">JCM 15478</strain>
    </source>
</reference>
<sequence>MTAARDVRTRGRALLATALATGRSVIDRSVAGRPMTRKPVWPSPWVQLNLAPIPGDRSGIYAELRSISREFLDDGRARNVFFMHKEPGVRARFEAAALDPGSLRAALLRRLKGSEALRRAPVHAVYEPEHYLFGGHASMPYVHGLFTADSLAWLDHHLAFPGREGQLTAWRHSLLLLRECFAGLGIVGWEHRGVWEAVRERTGRGVRGAGPTDSAALAARQRAAEGIVACWRAPRDQLLAAFPEHRRAALAAHADAAREAGERWRHGYFEAGEATLGPRAAAAYATVFHWNRGALSATRQGLLTDALAEEAPHATPHT</sequence>
<dbReference type="Pfam" id="PF14028">
    <property type="entry name" value="Lant_dehydr_C"/>
    <property type="match status" value="1"/>
</dbReference>
<feature type="domain" description="Thiopeptide-type bacteriocin biosynthesis" evidence="1">
    <location>
        <begin position="60"/>
        <end position="292"/>
    </location>
</feature>
<proteinExistence type="predicted"/>